<dbReference type="GO" id="GO:0106026">
    <property type="term" value="F:Gly-tRNA(Ala) deacylase activity"/>
    <property type="evidence" value="ECO:0007669"/>
    <property type="project" value="UniProtKB-UniRule"/>
</dbReference>
<keyword evidence="2" id="KW-0963">Cytoplasm</keyword>
<dbReference type="InterPro" id="IPR003732">
    <property type="entry name" value="Daa-tRNA_deacyls_DTD"/>
</dbReference>
<dbReference type="RefSeq" id="WP_005956763.1">
    <property type="nucleotide sequence ID" value="NZ_JASORO010000004.1"/>
</dbReference>
<keyword evidence="2" id="KW-0378">Hydrolase</keyword>
<dbReference type="Pfam" id="PF02580">
    <property type="entry name" value="Tyr_Deacylase"/>
    <property type="match status" value="1"/>
</dbReference>
<comment type="catalytic activity">
    <reaction evidence="2">
        <text>a D-aminoacyl-tRNA + H2O = a tRNA + a D-alpha-amino acid + H(+)</text>
        <dbReference type="Rhea" id="RHEA:13953"/>
        <dbReference type="Rhea" id="RHEA-COMP:10123"/>
        <dbReference type="Rhea" id="RHEA-COMP:10124"/>
        <dbReference type="ChEBI" id="CHEBI:15377"/>
        <dbReference type="ChEBI" id="CHEBI:15378"/>
        <dbReference type="ChEBI" id="CHEBI:59871"/>
        <dbReference type="ChEBI" id="CHEBI:78442"/>
        <dbReference type="ChEBI" id="CHEBI:79333"/>
        <dbReference type="EC" id="3.1.1.96"/>
    </reaction>
</comment>
<comment type="subunit">
    <text evidence="2">Homodimer.</text>
</comment>
<feature type="short sequence motif" description="Gly-cisPro motif, important for rejection of L-amino acids" evidence="2">
    <location>
        <begin position="137"/>
        <end position="138"/>
    </location>
</feature>
<evidence type="ECO:0000256" key="1">
    <source>
        <dbReference type="ARBA" id="ARBA00009673"/>
    </source>
</evidence>
<protein>
    <recommendedName>
        <fullName evidence="2">D-aminoacyl-tRNA deacylase</fullName>
        <shortName evidence="2">DTD</shortName>
        <ecNumber evidence="2">3.1.1.96</ecNumber>
    </recommendedName>
    <alternativeName>
        <fullName evidence="2">Gly-tRNA(Ala) deacylase</fullName>
        <ecNumber evidence="2">3.1.1.-</ecNumber>
    </alternativeName>
</protein>
<comment type="similarity">
    <text evidence="1 2">Belongs to the DTD family.</text>
</comment>
<gene>
    <name evidence="2" type="primary">dtd</name>
    <name evidence="3" type="ORF">HMPREF3229_00919</name>
</gene>
<organism evidence="3">
    <name type="scientific">Peptoniphilus harei</name>
    <dbReference type="NCBI Taxonomy" id="54005"/>
    <lineage>
        <taxon>Bacteria</taxon>
        <taxon>Bacillati</taxon>
        <taxon>Bacillota</taxon>
        <taxon>Tissierellia</taxon>
        <taxon>Tissierellales</taxon>
        <taxon>Peptoniphilaceae</taxon>
        <taxon>Peptoniphilus</taxon>
    </lineage>
</organism>
<accession>A0A133PP90</accession>
<dbReference type="GO" id="GO:0043908">
    <property type="term" value="F:Ser(Gly)-tRNA(Ala) hydrolase activity"/>
    <property type="evidence" value="ECO:0007669"/>
    <property type="project" value="UniProtKB-UniRule"/>
</dbReference>
<sequence>MRGVVQRVKRASVSVDGKVISKIDKGIMLLLGIEANDDEKDLEYIIKKVSKLRIFDDEEGVMNKSLLDYGLEILVVSQFTLYGDARKGNRPSYIRSAKFDDGIILYEKFIEEMKNLGIKVSVGEYGADMDVELINDGPVTILLDSSKEF</sequence>
<dbReference type="PANTHER" id="PTHR10472:SF5">
    <property type="entry name" value="D-AMINOACYL-TRNA DEACYLASE 1"/>
    <property type="match status" value="1"/>
</dbReference>
<dbReference type="CDD" id="cd00563">
    <property type="entry name" value="Dtyr_deacylase"/>
    <property type="match status" value="1"/>
</dbReference>
<dbReference type="PATRIC" id="fig|54005.3.peg.904"/>
<dbReference type="InterPro" id="IPR023509">
    <property type="entry name" value="DTD-like_sf"/>
</dbReference>
<dbReference type="PANTHER" id="PTHR10472">
    <property type="entry name" value="D-TYROSYL-TRNA TYR DEACYLASE"/>
    <property type="match status" value="1"/>
</dbReference>
<proteinExistence type="inferred from homology"/>
<comment type="catalytic activity">
    <reaction evidence="2">
        <text>glycyl-tRNA(Ala) + H2O = tRNA(Ala) + glycine + H(+)</text>
        <dbReference type="Rhea" id="RHEA:53744"/>
        <dbReference type="Rhea" id="RHEA-COMP:9657"/>
        <dbReference type="Rhea" id="RHEA-COMP:13640"/>
        <dbReference type="ChEBI" id="CHEBI:15377"/>
        <dbReference type="ChEBI" id="CHEBI:15378"/>
        <dbReference type="ChEBI" id="CHEBI:57305"/>
        <dbReference type="ChEBI" id="CHEBI:78442"/>
        <dbReference type="ChEBI" id="CHEBI:78522"/>
    </reaction>
</comment>
<evidence type="ECO:0000313" key="3">
    <source>
        <dbReference type="EMBL" id="KXA30456.1"/>
    </source>
</evidence>
<evidence type="ECO:0000256" key="2">
    <source>
        <dbReference type="HAMAP-Rule" id="MF_00518"/>
    </source>
</evidence>
<keyword evidence="2" id="KW-0694">RNA-binding</keyword>
<comment type="caution">
    <text evidence="3">The sequence shown here is derived from an EMBL/GenBank/DDBJ whole genome shotgun (WGS) entry which is preliminary data.</text>
</comment>
<dbReference type="FunFam" id="3.50.80.10:FF:000001">
    <property type="entry name" value="D-aminoacyl-tRNA deacylase"/>
    <property type="match status" value="1"/>
</dbReference>
<dbReference type="AlphaFoldDB" id="A0A133PP90"/>
<dbReference type="SUPFAM" id="SSF69500">
    <property type="entry name" value="DTD-like"/>
    <property type="match status" value="1"/>
</dbReference>
<comment type="domain">
    <text evidence="2">A Gly-cisPro motif from one monomer fits into the active site of the other monomer to allow specific chiral rejection of L-amino acids.</text>
</comment>
<comment type="function">
    <text evidence="2">An aminoacyl-tRNA editing enzyme that deacylates mischarged D-aminoacyl-tRNAs. Also deacylates mischarged glycyl-tRNA(Ala), protecting cells against glycine mischarging by AlaRS. Acts via tRNA-based rather than protein-based catalysis; rejects L-amino acids rather than detecting D-amino acids in the active site. By recycling D-aminoacyl-tRNA to D-amino acids and free tRNA molecules, this enzyme counteracts the toxicity associated with the formation of D-aminoacyl-tRNA entities in vivo and helps enforce protein L-homochirality.</text>
</comment>
<dbReference type="Gene3D" id="3.50.80.10">
    <property type="entry name" value="D-tyrosyl-tRNA(Tyr) deacylase"/>
    <property type="match status" value="1"/>
</dbReference>
<name>A0A133PP90_9FIRM</name>
<dbReference type="HAMAP" id="MF_00518">
    <property type="entry name" value="Deacylase_Dtd"/>
    <property type="match status" value="1"/>
</dbReference>
<dbReference type="NCBIfam" id="TIGR00256">
    <property type="entry name" value="D-aminoacyl-tRNA deacylase"/>
    <property type="match status" value="1"/>
</dbReference>
<comment type="subcellular location">
    <subcellularLocation>
        <location evidence="2">Cytoplasm</location>
    </subcellularLocation>
</comment>
<reference evidence="3 4" key="1">
    <citation type="submission" date="2016-01" db="EMBL/GenBank/DDBJ databases">
        <authorList>
            <person name="Oliw E.H."/>
        </authorList>
    </citation>
    <scope>NUCLEOTIDE SEQUENCE [LARGE SCALE GENOMIC DNA]</scope>
    <source>
        <strain evidence="3 4">CMW7756A</strain>
    </source>
</reference>
<dbReference type="EMBL" id="LRQE01000025">
    <property type="protein sequence ID" value="KXA30456.1"/>
    <property type="molecule type" value="Genomic_DNA"/>
</dbReference>
<dbReference type="EC" id="3.1.1.-" evidence="2"/>
<keyword evidence="2" id="KW-0820">tRNA-binding</keyword>
<dbReference type="GO" id="GO:0005737">
    <property type="term" value="C:cytoplasm"/>
    <property type="evidence" value="ECO:0007669"/>
    <property type="project" value="UniProtKB-SubCell"/>
</dbReference>
<dbReference type="GO" id="GO:0051500">
    <property type="term" value="F:D-tyrosyl-tRNA(Tyr) deacylase activity"/>
    <property type="evidence" value="ECO:0007669"/>
    <property type="project" value="TreeGrafter"/>
</dbReference>
<dbReference type="Proteomes" id="UP000070174">
    <property type="component" value="Unassembled WGS sequence"/>
</dbReference>
<dbReference type="EC" id="3.1.1.96" evidence="2"/>
<dbReference type="GO" id="GO:0019478">
    <property type="term" value="P:D-amino acid catabolic process"/>
    <property type="evidence" value="ECO:0007669"/>
    <property type="project" value="UniProtKB-UniRule"/>
</dbReference>
<evidence type="ECO:0000313" key="4">
    <source>
        <dbReference type="Proteomes" id="UP000070174"/>
    </source>
</evidence>
<dbReference type="GO" id="GO:0000049">
    <property type="term" value="F:tRNA binding"/>
    <property type="evidence" value="ECO:0007669"/>
    <property type="project" value="UniProtKB-UniRule"/>
</dbReference>